<dbReference type="Gene3D" id="1.10.150.20">
    <property type="entry name" value="5' to 3' exonuclease, C-terminal subdomain"/>
    <property type="match status" value="1"/>
</dbReference>
<dbReference type="SUPFAM" id="SSF56672">
    <property type="entry name" value="DNA/RNA polymerases"/>
    <property type="match status" value="1"/>
</dbReference>
<dbReference type="OrthoDB" id="5244088at2"/>
<comment type="similarity">
    <text evidence="1">Belongs to the DNA polymerase type-Y family.</text>
</comment>
<organism evidence="6 7">
    <name type="scientific">Microbacterium azadirachtae</name>
    <dbReference type="NCBI Taxonomy" id="582680"/>
    <lineage>
        <taxon>Bacteria</taxon>
        <taxon>Bacillati</taxon>
        <taxon>Actinomycetota</taxon>
        <taxon>Actinomycetes</taxon>
        <taxon>Micrococcales</taxon>
        <taxon>Microbacteriaceae</taxon>
        <taxon>Microbacterium</taxon>
    </lineage>
</organism>
<dbReference type="GO" id="GO:0003887">
    <property type="term" value="F:DNA-directed DNA polymerase activity"/>
    <property type="evidence" value="ECO:0007669"/>
    <property type="project" value="UniProtKB-EC"/>
</dbReference>
<keyword evidence="7" id="KW-1185">Reference proteome</keyword>
<dbReference type="GO" id="GO:0006281">
    <property type="term" value="P:DNA repair"/>
    <property type="evidence" value="ECO:0007669"/>
    <property type="project" value="InterPro"/>
</dbReference>
<gene>
    <name evidence="6" type="primary">dinB_3</name>
    <name evidence="6" type="ORF">RL72_03772</name>
</gene>
<dbReference type="RefSeq" id="WP_045252389.1">
    <property type="nucleotide sequence ID" value="NZ_CP099706.1"/>
</dbReference>
<evidence type="ECO:0000256" key="2">
    <source>
        <dbReference type="ARBA" id="ARBA00022763"/>
    </source>
</evidence>
<dbReference type="EC" id="2.7.7.7" evidence="6"/>
<evidence type="ECO:0000313" key="6">
    <source>
        <dbReference type="EMBL" id="KJL17523.1"/>
    </source>
</evidence>
<dbReference type="PANTHER" id="PTHR35369:SF2">
    <property type="entry name" value="BLR3025 PROTEIN"/>
    <property type="match status" value="1"/>
</dbReference>
<reference evidence="6 7" key="1">
    <citation type="submission" date="2015-02" db="EMBL/GenBank/DDBJ databases">
        <title>Draft genome sequences of ten Microbacterium spp. with emphasis on heavy metal contaminated environments.</title>
        <authorList>
            <person name="Corretto E."/>
        </authorList>
    </citation>
    <scope>NUCLEOTIDE SEQUENCE [LARGE SCALE GENOMIC DNA]</scope>
    <source>
        <strain evidence="6 7">DSM 23848</strain>
    </source>
</reference>
<feature type="region of interest" description="Disordered" evidence="4">
    <location>
        <begin position="508"/>
        <end position="528"/>
    </location>
</feature>
<dbReference type="PATRIC" id="fig|582680.7.peg.3827"/>
<dbReference type="AlphaFoldDB" id="A0A0F0K9C9"/>
<accession>A0A0F0K9C9</accession>
<dbReference type="PROSITE" id="PS50173">
    <property type="entry name" value="UMUC"/>
    <property type="match status" value="1"/>
</dbReference>
<dbReference type="InterPro" id="IPR043128">
    <property type="entry name" value="Rev_trsase/Diguanyl_cyclase"/>
</dbReference>
<dbReference type="PANTHER" id="PTHR35369">
    <property type="entry name" value="BLR3025 PROTEIN-RELATED"/>
    <property type="match status" value="1"/>
</dbReference>
<dbReference type="InterPro" id="IPR050356">
    <property type="entry name" value="SulA_CellDiv_inhibitor"/>
</dbReference>
<feature type="domain" description="UmuC" evidence="5">
    <location>
        <begin position="32"/>
        <end position="158"/>
    </location>
</feature>
<evidence type="ECO:0000259" key="5">
    <source>
        <dbReference type="PROSITE" id="PS50173"/>
    </source>
</evidence>
<protein>
    <submittedName>
        <fullName evidence="6">DNA polymerase IV</fullName>
        <ecNumber evidence="6">2.7.7.7</ecNumber>
    </submittedName>
</protein>
<keyword evidence="2" id="KW-0227">DNA damage</keyword>
<dbReference type="Gene3D" id="3.30.70.270">
    <property type="match status" value="1"/>
</dbReference>
<feature type="compositionally biased region" description="Basic and acidic residues" evidence="4">
    <location>
        <begin position="516"/>
        <end position="528"/>
    </location>
</feature>
<keyword evidence="6" id="KW-0808">Transferase</keyword>
<dbReference type="InterPro" id="IPR043502">
    <property type="entry name" value="DNA/RNA_pol_sf"/>
</dbReference>
<dbReference type="InterPro" id="IPR001126">
    <property type="entry name" value="UmuC"/>
</dbReference>
<dbReference type="CDD" id="cd03468">
    <property type="entry name" value="PolY_like"/>
    <property type="match status" value="1"/>
</dbReference>
<dbReference type="Proteomes" id="UP000033448">
    <property type="component" value="Unassembled WGS sequence"/>
</dbReference>
<comment type="function">
    <text evidence="3">Poorly processive, error-prone DNA polymerase involved in untargeted mutagenesis. Copies undamaged DNA at stalled replication forks, which arise in vivo from mismatched or misaligned primer ends. These misaligned primers can be extended by PolIV. Exhibits no 3'-5' exonuclease (proofreading) activity. May be involved in translesional synthesis, in conjunction with the beta clamp from PolIII.</text>
</comment>
<dbReference type="EMBL" id="JYIT01000086">
    <property type="protein sequence ID" value="KJL17523.1"/>
    <property type="molecule type" value="Genomic_DNA"/>
</dbReference>
<comment type="caution">
    <text evidence="6">The sequence shown here is derived from an EMBL/GenBank/DDBJ whole genome shotgun (WGS) entry which is preliminary data.</text>
</comment>
<evidence type="ECO:0000256" key="3">
    <source>
        <dbReference type="ARBA" id="ARBA00025589"/>
    </source>
</evidence>
<evidence type="ECO:0000256" key="4">
    <source>
        <dbReference type="SAM" id="MobiDB-lite"/>
    </source>
</evidence>
<name>A0A0F0K9C9_9MICO</name>
<dbReference type="Pfam" id="PF00817">
    <property type="entry name" value="IMS"/>
    <property type="match status" value="1"/>
</dbReference>
<sequence length="528" mass="56007">MSGPTREPVRVIVLWFPDWPLRAALGASSTEPAAILHANRVVACSAAARAQGVRIGQRRREAQGLLPSLRIVPADPGRDERAFLPVLRLIEAQAPGVQLLRPGLALLRARGIARFHGGEAEAAGALHALLASEGHPDVRIGIADGPFTAELAARGADPVLVVEAGASAAFLAPLPVHALQDPEVTALLLRLGVRTLGELAALGAARLRERFGEHGARLHALAAGADSRPVVPRPPDPELAAEIEFETPLAQSDQIAFAVRQSADAVILALAKASLVCTEVRIDLTDDDDEVTSRTWLHPTCFEASDLVDRVRWQLESLAAAAAGDDDEAHRFRGIARVRIAPVAVDDAAHHQPGLFGSGTDERLHHAVSRVQTLLGHEGVVTAIVAGGRLVADRQQLTPWGERAVPARPADHPWPGQLPDPLPAEVFVPPRPITVTAADGTPVSVDARGLLSAAPAAVDSCPVRSWAGPWPVRDRRGDATGALRGERLQLVDEQDRAWLVLHLADAGGGGVDPEEDRGGRWLAEGRYH</sequence>
<evidence type="ECO:0000313" key="7">
    <source>
        <dbReference type="Proteomes" id="UP000033448"/>
    </source>
</evidence>
<evidence type="ECO:0000256" key="1">
    <source>
        <dbReference type="ARBA" id="ARBA00010945"/>
    </source>
</evidence>
<proteinExistence type="inferred from homology"/>
<dbReference type="Gene3D" id="3.40.1170.60">
    <property type="match status" value="1"/>
</dbReference>
<keyword evidence="6" id="KW-0548">Nucleotidyltransferase</keyword>